<protein>
    <submittedName>
        <fullName evidence="2">F-box domain protein</fullName>
    </submittedName>
</protein>
<reference evidence="2" key="1">
    <citation type="journal article" date="2019" name="MBio">
        <title>Virus Genomes from Deep Sea Sediments Expand the Ocean Megavirome and Support Independent Origins of Viral Gigantism.</title>
        <authorList>
            <person name="Backstrom D."/>
            <person name="Yutin N."/>
            <person name="Jorgensen S.L."/>
            <person name="Dharamshi J."/>
            <person name="Homa F."/>
            <person name="Zaremba-Niedwiedzka K."/>
            <person name="Spang A."/>
            <person name="Wolf Y.I."/>
            <person name="Koonin E.V."/>
            <person name="Ettema T.J."/>
        </authorList>
    </citation>
    <scope>NUCLEOTIDE SEQUENCE</scope>
</reference>
<sequence>MEFGTKDITELPTDLLEKTLLNLNITEINKICRTNERVKSTCDDESFWKRKVMADFGIERKIKATWRLTAKTFVQMKVMNLNDTFVNGQTYKEIFDDTLDAKDEVEYVEKLIHDGLIKLLGENVNLGMLGFEGNSSIMIELINFDYDDHYRNQLMLFAKQKGVYEELKNIMDGPIAIIWLAMMTRKYKHMPANGTDAFSGSDFSGATLFIIADIIDPILLILEYHHITRDDITMFNHSLIEMGKI</sequence>
<dbReference type="InterPro" id="IPR001810">
    <property type="entry name" value="F-box_dom"/>
</dbReference>
<name>A0A481ZCT2_9VIRU</name>
<dbReference type="SUPFAM" id="SSF81383">
    <property type="entry name" value="F-box domain"/>
    <property type="match status" value="1"/>
</dbReference>
<evidence type="ECO:0000259" key="1">
    <source>
        <dbReference type="PROSITE" id="PS50181"/>
    </source>
</evidence>
<organism evidence="2">
    <name type="scientific">Pithovirus LCPAC404</name>
    <dbReference type="NCBI Taxonomy" id="2506597"/>
    <lineage>
        <taxon>Viruses</taxon>
        <taxon>Pithoviruses</taxon>
    </lineage>
</organism>
<dbReference type="PROSITE" id="PS50181">
    <property type="entry name" value="FBOX"/>
    <property type="match status" value="1"/>
</dbReference>
<feature type="domain" description="F-box" evidence="1">
    <location>
        <begin position="5"/>
        <end position="51"/>
    </location>
</feature>
<gene>
    <name evidence="2" type="ORF">LCPAC404_01900</name>
</gene>
<dbReference type="Gene3D" id="1.20.1280.50">
    <property type="match status" value="1"/>
</dbReference>
<dbReference type="EMBL" id="MK500597">
    <property type="protein sequence ID" value="QBK93486.1"/>
    <property type="molecule type" value="Genomic_DNA"/>
</dbReference>
<dbReference type="InterPro" id="IPR036047">
    <property type="entry name" value="F-box-like_dom_sf"/>
</dbReference>
<evidence type="ECO:0000313" key="2">
    <source>
        <dbReference type="EMBL" id="QBK93486.1"/>
    </source>
</evidence>
<accession>A0A481ZCT2</accession>
<proteinExistence type="predicted"/>
<dbReference type="Pfam" id="PF00646">
    <property type="entry name" value="F-box"/>
    <property type="match status" value="1"/>
</dbReference>